<sequence length="95" mass="10602">MQHEDLKAACNYISSELSRIETVAGTLAMIEREHYNTLNRFDHRELLDVAVEEQSAARQLGMVKQVCGELVQKMAEIQKAIEQQPQGGAGHAEAH</sequence>
<organism evidence="1 2">
    <name type="scientific">Symbiobacterium terraclitae</name>
    <dbReference type="NCBI Taxonomy" id="557451"/>
    <lineage>
        <taxon>Bacteria</taxon>
        <taxon>Bacillati</taxon>
        <taxon>Bacillota</taxon>
        <taxon>Clostridia</taxon>
        <taxon>Eubacteriales</taxon>
        <taxon>Symbiobacteriaceae</taxon>
        <taxon>Symbiobacterium</taxon>
    </lineage>
</organism>
<name>A0ABS4JVI8_9FIRM</name>
<reference evidence="1 2" key="1">
    <citation type="submission" date="2021-03" db="EMBL/GenBank/DDBJ databases">
        <title>Genomic Encyclopedia of Type Strains, Phase IV (KMG-IV): sequencing the most valuable type-strain genomes for metagenomic binning, comparative biology and taxonomic classification.</title>
        <authorList>
            <person name="Goeker M."/>
        </authorList>
    </citation>
    <scope>NUCLEOTIDE SEQUENCE [LARGE SCALE GENOMIC DNA]</scope>
    <source>
        <strain evidence="1 2">DSM 27138</strain>
    </source>
</reference>
<gene>
    <name evidence="1" type="ORF">J2Z79_002997</name>
</gene>
<protein>
    <submittedName>
        <fullName evidence="1">Prefoldin subunit 5</fullName>
    </submittedName>
</protein>
<dbReference type="EMBL" id="JAGGLG010000030">
    <property type="protein sequence ID" value="MBP2019555.1"/>
    <property type="molecule type" value="Genomic_DNA"/>
</dbReference>
<proteinExistence type="predicted"/>
<dbReference type="Proteomes" id="UP001519289">
    <property type="component" value="Unassembled WGS sequence"/>
</dbReference>
<evidence type="ECO:0000313" key="1">
    <source>
        <dbReference type="EMBL" id="MBP2019555.1"/>
    </source>
</evidence>
<comment type="caution">
    <text evidence="1">The sequence shown here is derived from an EMBL/GenBank/DDBJ whole genome shotgun (WGS) entry which is preliminary data.</text>
</comment>
<evidence type="ECO:0000313" key="2">
    <source>
        <dbReference type="Proteomes" id="UP001519289"/>
    </source>
</evidence>
<dbReference type="RefSeq" id="WP_209467660.1">
    <property type="nucleotide sequence ID" value="NZ_JAGGLG010000030.1"/>
</dbReference>
<keyword evidence="2" id="KW-1185">Reference proteome</keyword>
<accession>A0ABS4JVI8</accession>